<keyword evidence="8" id="KW-1185">Reference proteome</keyword>
<feature type="compositionally biased region" description="Acidic residues" evidence="6">
    <location>
        <begin position="43"/>
        <end position="96"/>
    </location>
</feature>
<evidence type="ECO:0000256" key="6">
    <source>
        <dbReference type="SAM" id="MobiDB-lite"/>
    </source>
</evidence>
<comment type="subcellular location">
    <subcellularLocation>
        <location evidence="1">Nucleus</location>
        <location evidence="1">Nucleolus</location>
    </subcellularLocation>
</comment>
<dbReference type="Pfam" id="PF05890">
    <property type="entry name" value="Ebp2"/>
    <property type="match status" value="1"/>
</dbReference>
<dbReference type="InterPro" id="IPR008610">
    <property type="entry name" value="Ebp2"/>
</dbReference>
<evidence type="ECO:0000313" key="7">
    <source>
        <dbReference type="EMBL" id="CAK7224039.1"/>
    </source>
</evidence>
<comment type="caution">
    <text evidence="7">The sequence shown here is derived from an EMBL/GenBank/DDBJ whole genome shotgun (WGS) entry which is preliminary data.</text>
</comment>
<name>A0ABP0BY78_9PEZI</name>
<dbReference type="Proteomes" id="UP001642405">
    <property type="component" value="Unassembled WGS sequence"/>
</dbReference>
<feature type="compositionally biased region" description="Gly residues" evidence="6">
    <location>
        <begin position="419"/>
        <end position="433"/>
    </location>
</feature>
<sequence length="459" mass="49920">MGRSKLKVALAAHKGTDFQKLKEKKKYKAALKEKSKKAAGLQDNDDDDEEDDEEEEEEGKEEEEDEEDEDEERAALIDDEASESEDDEDEDDEELGADFIAAMDDSDDSDSDIEMEAKIARPKVEKKKVEKKKNDDDDGEEEDDDEDEQAWSDVDEEDRANLVVRQRETINNKAALTAALLRIRTFAPTDKAVPFSLHQSVTGAMPTTSHPDGTPMVDMADDKVREQALYAQSLAAAVEARQRLRKEGVPFTRPADYFAEMLKDDGHMNRVKAKLVEAATAAKASAEARKQRDLKKFGKKVQVEKMQERAKEKKDTLEKIKSLKRKRSELGTSSTHEADLFDVAVDKELAAGAKKGGAAAGGGARGGRAGAGGAPGAPNAKRVKKNEKYGFGGKKRHSKSGDAMSSGDLSGFNAKRMKGGAGSGGRPVRGGRPGQKSAAGPRTSNRPGKARRKAAAGKR</sequence>
<evidence type="ECO:0000313" key="8">
    <source>
        <dbReference type="Proteomes" id="UP001642405"/>
    </source>
</evidence>
<feature type="compositionally biased region" description="Acidic residues" evidence="6">
    <location>
        <begin position="136"/>
        <end position="158"/>
    </location>
</feature>
<comment type="similarity">
    <text evidence="2">Belongs to the EBP2 family.</text>
</comment>
<feature type="compositionally biased region" description="Basic residues" evidence="6">
    <location>
        <begin position="448"/>
        <end position="459"/>
    </location>
</feature>
<evidence type="ECO:0000256" key="3">
    <source>
        <dbReference type="ARBA" id="ARBA00022517"/>
    </source>
</evidence>
<reference evidence="7 8" key="1">
    <citation type="submission" date="2024-01" db="EMBL/GenBank/DDBJ databases">
        <authorList>
            <person name="Allen C."/>
            <person name="Tagirdzhanova G."/>
        </authorList>
    </citation>
    <scope>NUCLEOTIDE SEQUENCE [LARGE SCALE GENOMIC DNA]</scope>
</reference>
<dbReference type="PANTHER" id="PTHR13028">
    <property type="entry name" value="RRNA PROCESSING PROTEIN EBNA1-BINDING PROTEIN-RELATED"/>
    <property type="match status" value="1"/>
</dbReference>
<feature type="region of interest" description="Disordered" evidence="6">
    <location>
        <begin position="32"/>
        <end position="159"/>
    </location>
</feature>
<proteinExistence type="inferred from homology"/>
<evidence type="ECO:0000256" key="1">
    <source>
        <dbReference type="ARBA" id="ARBA00004604"/>
    </source>
</evidence>
<feature type="compositionally biased region" description="Acidic residues" evidence="6">
    <location>
        <begin position="104"/>
        <end position="114"/>
    </location>
</feature>
<accession>A0ABP0BY78</accession>
<dbReference type="PANTHER" id="PTHR13028:SF0">
    <property type="entry name" value="RRNA-PROCESSING PROTEIN EBP2-RELATED"/>
    <property type="match status" value="1"/>
</dbReference>
<keyword evidence="4" id="KW-0175">Coiled coil</keyword>
<dbReference type="EMBL" id="CAWUHB010000029">
    <property type="protein sequence ID" value="CAK7224039.1"/>
    <property type="molecule type" value="Genomic_DNA"/>
</dbReference>
<feature type="region of interest" description="Disordered" evidence="6">
    <location>
        <begin position="355"/>
        <end position="459"/>
    </location>
</feature>
<feature type="compositionally biased region" description="Gly residues" evidence="6">
    <location>
        <begin position="355"/>
        <end position="375"/>
    </location>
</feature>
<evidence type="ECO:0000256" key="5">
    <source>
        <dbReference type="ARBA" id="ARBA00023242"/>
    </source>
</evidence>
<protein>
    <submittedName>
        <fullName evidence="7">rRNA-processing protein EBP2</fullName>
    </submittedName>
</protein>
<gene>
    <name evidence="7" type="primary">ebp2</name>
    <name evidence="7" type="ORF">SCUCBS95973_005385</name>
</gene>
<evidence type="ECO:0000256" key="2">
    <source>
        <dbReference type="ARBA" id="ARBA00007336"/>
    </source>
</evidence>
<keyword evidence="5" id="KW-0539">Nucleus</keyword>
<evidence type="ECO:0000256" key="4">
    <source>
        <dbReference type="ARBA" id="ARBA00023054"/>
    </source>
</evidence>
<organism evidence="7 8">
    <name type="scientific">Sporothrix curviconia</name>
    <dbReference type="NCBI Taxonomy" id="1260050"/>
    <lineage>
        <taxon>Eukaryota</taxon>
        <taxon>Fungi</taxon>
        <taxon>Dikarya</taxon>
        <taxon>Ascomycota</taxon>
        <taxon>Pezizomycotina</taxon>
        <taxon>Sordariomycetes</taxon>
        <taxon>Sordariomycetidae</taxon>
        <taxon>Ophiostomatales</taxon>
        <taxon>Ophiostomataceae</taxon>
        <taxon>Sporothrix</taxon>
    </lineage>
</organism>
<keyword evidence="3" id="KW-0690">Ribosome biogenesis</keyword>